<reference evidence="2" key="1">
    <citation type="submission" date="2023-03" db="EMBL/GenBank/DDBJ databases">
        <title>Massive genome expansion in bonnet fungi (Mycena s.s.) driven by repeated elements and novel gene families across ecological guilds.</title>
        <authorList>
            <consortium name="Lawrence Berkeley National Laboratory"/>
            <person name="Harder C.B."/>
            <person name="Miyauchi S."/>
            <person name="Viragh M."/>
            <person name="Kuo A."/>
            <person name="Thoen E."/>
            <person name="Andreopoulos B."/>
            <person name="Lu D."/>
            <person name="Skrede I."/>
            <person name="Drula E."/>
            <person name="Henrissat B."/>
            <person name="Morin E."/>
            <person name="Kohler A."/>
            <person name="Barry K."/>
            <person name="LaButti K."/>
            <person name="Morin E."/>
            <person name="Salamov A."/>
            <person name="Lipzen A."/>
            <person name="Mereny Z."/>
            <person name="Hegedus B."/>
            <person name="Baldrian P."/>
            <person name="Stursova M."/>
            <person name="Weitz H."/>
            <person name="Taylor A."/>
            <person name="Grigoriev I.V."/>
            <person name="Nagy L.G."/>
            <person name="Martin F."/>
            <person name="Kauserud H."/>
        </authorList>
    </citation>
    <scope>NUCLEOTIDE SEQUENCE</scope>
    <source>
        <strain evidence="2">CBHHK182m</strain>
    </source>
</reference>
<organism evidence="2 3">
    <name type="scientific">Mycena metata</name>
    <dbReference type="NCBI Taxonomy" id="1033252"/>
    <lineage>
        <taxon>Eukaryota</taxon>
        <taxon>Fungi</taxon>
        <taxon>Dikarya</taxon>
        <taxon>Basidiomycota</taxon>
        <taxon>Agaricomycotina</taxon>
        <taxon>Agaricomycetes</taxon>
        <taxon>Agaricomycetidae</taxon>
        <taxon>Agaricales</taxon>
        <taxon>Marasmiineae</taxon>
        <taxon>Mycenaceae</taxon>
        <taxon>Mycena</taxon>
    </lineage>
</organism>
<dbReference type="Pfam" id="PF24764">
    <property type="entry name" value="rva_4"/>
    <property type="match status" value="2"/>
</dbReference>
<protein>
    <recommendedName>
        <fullName evidence="1">Integrase core domain-containing protein</fullName>
    </recommendedName>
</protein>
<proteinExistence type="predicted"/>
<name>A0AAD7MNB7_9AGAR</name>
<sequence length="389" mass="43225">MPLPALPVHPEGLPWSANVAHAYQIISAAFNLAAHVLSQEADSTRLRYHAEVVTGDVIPLLAEMELYANQEQFPVPWIHSCARLSAELVVQLVSASDSSSAQEDSTIGNVTGLRTSTNNKAATVLSVFLDAVNTFGLPSRIEASIVPPSSGDQRLWVEVGSQFARRWRAFFYRLEALHGLDRTNPNHLWLLHRLFLDEINHDCAEFQAQWNAHPISGAGHDQSPNDMFLLGQLEKVMQRAPGETGAGQLDDEDVPTVLDPELNLDEEGWEDMIEGIETANAHHFHHKPVPIPKHDNPFSDEALHVFDTALAEAHRLHILPPGYGLLPEEWEGGTYPAFEILKSGRKGSKELRVALPDRLWRPRAERWGRALATLNELTYALEGLDSDSE</sequence>
<keyword evidence="3" id="KW-1185">Reference proteome</keyword>
<evidence type="ECO:0000313" key="2">
    <source>
        <dbReference type="EMBL" id="KAJ7725497.1"/>
    </source>
</evidence>
<feature type="domain" description="Integrase core" evidence="1">
    <location>
        <begin position="109"/>
        <end position="143"/>
    </location>
</feature>
<dbReference type="EMBL" id="JARKIB010000194">
    <property type="protein sequence ID" value="KAJ7725497.1"/>
    <property type="molecule type" value="Genomic_DNA"/>
</dbReference>
<dbReference type="AlphaFoldDB" id="A0AAD7MNB7"/>
<dbReference type="InterPro" id="IPR058913">
    <property type="entry name" value="Integrase_dom_put"/>
</dbReference>
<gene>
    <name evidence="2" type="ORF">B0H16DRAFT_1781995</name>
</gene>
<evidence type="ECO:0000259" key="1">
    <source>
        <dbReference type="Pfam" id="PF24764"/>
    </source>
</evidence>
<accession>A0AAD7MNB7</accession>
<evidence type="ECO:0000313" key="3">
    <source>
        <dbReference type="Proteomes" id="UP001215598"/>
    </source>
</evidence>
<comment type="caution">
    <text evidence="2">The sequence shown here is derived from an EMBL/GenBank/DDBJ whole genome shotgun (WGS) entry which is preliminary data.</text>
</comment>
<dbReference type="Proteomes" id="UP001215598">
    <property type="component" value="Unassembled WGS sequence"/>
</dbReference>
<feature type="domain" description="Integrase core" evidence="1">
    <location>
        <begin position="153"/>
        <end position="238"/>
    </location>
</feature>